<feature type="compositionally biased region" description="Basic and acidic residues" evidence="1">
    <location>
        <begin position="188"/>
        <end position="197"/>
    </location>
</feature>
<sequence>MRPILCNNDVPSVLQLSDFLISFSLKTTSPSRCLTVKMTSISNDIDPLVLQNRIAIVTAQRRKLIESLLRPPTAEELGNAKSAEAIAAEEEELWKPRPATLGAGHPIPASTSATETYNRENDLLRRRLLGQSIMKDARQRHQERTKQQARPRGIANSGSGGDDDDDEEEEQMSRGAIANRSSKKRKFRAGDGHHAEAESVNIQHAGSDSDVSIGGGFVSLATKAAALEKGKFKKGQKAPKREAASKDSYHDEDGPDIKAASAKNTEVSSADSLAQRILTGEKIILVGEDKKKKKKRKKIKNKNHNSSEG</sequence>
<name>A0A7C8VAT8_ORBOL</name>
<feature type="compositionally biased region" description="Acidic residues" evidence="1">
    <location>
        <begin position="161"/>
        <end position="170"/>
    </location>
</feature>
<comment type="caution">
    <text evidence="2">The sequence shown here is derived from an EMBL/GenBank/DDBJ whole genome shotgun (WGS) entry which is preliminary data.</text>
</comment>
<feature type="region of interest" description="Disordered" evidence="1">
    <location>
        <begin position="98"/>
        <end position="119"/>
    </location>
</feature>
<dbReference type="OrthoDB" id="3438340at2759"/>
<dbReference type="Proteomes" id="UP000474640">
    <property type="component" value="Unassembled WGS sequence"/>
</dbReference>
<evidence type="ECO:0000313" key="2">
    <source>
        <dbReference type="EMBL" id="KAF3274025.1"/>
    </source>
</evidence>
<dbReference type="Pfam" id="PF11595">
    <property type="entry name" value="DUF3245"/>
    <property type="match status" value="1"/>
</dbReference>
<feature type="region of interest" description="Disordered" evidence="1">
    <location>
        <begin position="136"/>
        <end position="215"/>
    </location>
</feature>
<feature type="compositionally biased region" description="Polar residues" evidence="1">
    <location>
        <begin position="262"/>
        <end position="271"/>
    </location>
</feature>
<evidence type="ECO:0000256" key="1">
    <source>
        <dbReference type="SAM" id="MobiDB-lite"/>
    </source>
</evidence>
<feature type="compositionally biased region" description="Basic and acidic residues" evidence="1">
    <location>
        <begin position="239"/>
        <end position="256"/>
    </location>
</feature>
<gene>
    <name evidence="2" type="ORF">TWF970_008229</name>
</gene>
<feature type="region of interest" description="Disordered" evidence="1">
    <location>
        <begin position="289"/>
        <end position="309"/>
    </location>
</feature>
<dbReference type="AlphaFoldDB" id="A0A7C8VAT8"/>
<protein>
    <submittedName>
        <fullName evidence="2">Uncharacterized protein</fullName>
    </submittedName>
</protein>
<dbReference type="InterPro" id="IPR021641">
    <property type="entry name" value="DUF3245"/>
</dbReference>
<reference evidence="2 3" key="1">
    <citation type="submission" date="2020-01" db="EMBL/GenBank/DDBJ databases">
        <authorList>
            <person name="Palmer J.M."/>
        </authorList>
    </citation>
    <scope>NUCLEOTIDE SEQUENCE [LARGE SCALE GENOMIC DNA]</scope>
    <source>
        <strain evidence="2 3">TWF970</strain>
    </source>
</reference>
<accession>A0A7C8VAT8</accession>
<organism evidence="2 3">
    <name type="scientific">Orbilia oligospora</name>
    <name type="common">Nematode-trapping fungus</name>
    <name type="synonym">Arthrobotrys oligospora</name>
    <dbReference type="NCBI Taxonomy" id="2813651"/>
    <lineage>
        <taxon>Eukaryota</taxon>
        <taxon>Fungi</taxon>
        <taxon>Dikarya</taxon>
        <taxon>Ascomycota</taxon>
        <taxon>Pezizomycotina</taxon>
        <taxon>Orbiliomycetes</taxon>
        <taxon>Orbiliales</taxon>
        <taxon>Orbiliaceae</taxon>
        <taxon>Orbilia</taxon>
    </lineage>
</organism>
<dbReference type="EMBL" id="JAABOJ010000047">
    <property type="protein sequence ID" value="KAF3274025.1"/>
    <property type="molecule type" value="Genomic_DNA"/>
</dbReference>
<feature type="compositionally biased region" description="Polar residues" evidence="1">
    <location>
        <begin position="200"/>
        <end position="210"/>
    </location>
</feature>
<feature type="compositionally biased region" description="Basic residues" evidence="1">
    <location>
        <begin position="291"/>
        <end position="303"/>
    </location>
</feature>
<feature type="compositionally biased region" description="Basic and acidic residues" evidence="1">
    <location>
        <begin position="136"/>
        <end position="146"/>
    </location>
</feature>
<evidence type="ECO:0000313" key="3">
    <source>
        <dbReference type="Proteomes" id="UP000474640"/>
    </source>
</evidence>
<feature type="region of interest" description="Disordered" evidence="1">
    <location>
        <begin position="230"/>
        <end position="271"/>
    </location>
</feature>
<proteinExistence type="predicted"/>